<protein>
    <submittedName>
        <fullName evidence="3">Uncharacterized protein</fullName>
    </submittedName>
</protein>
<dbReference type="AlphaFoldDB" id="A0A914YKY4"/>
<keyword evidence="1" id="KW-1133">Transmembrane helix</keyword>
<name>A0A914YKY4_9BILA</name>
<dbReference type="WBParaSite" id="PSU_v2.g17986.t1">
    <property type="protein sequence ID" value="PSU_v2.g17986.t1"/>
    <property type="gene ID" value="PSU_v2.g17986"/>
</dbReference>
<proteinExistence type="predicted"/>
<organism evidence="2 3">
    <name type="scientific">Panagrolaimus superbus</name>
    <dbReference type="NCBI Taxonomy" id="310955"/>
    <lineage>
        <taxon>Eukaryota</taxon>
        <taxon>Metazoa</taxon>
        <taxon>Ecdysozoa</taxon>
        <taxon>Nematoda</taxon>
        <taxon>Chromadorea</taxon>
        <taxon>Rhabditida</taxon>
        <taxon>Tylenchina</taxon>
        <taxon>Panagrolaimomorpha</taxon>
        <taxon>Panagrolaimoidea</taxon>
        <taxon>Panagrolaimidae</taxon>
        <taxon>Panagrolaimus</taxon>
    </lineage>
</organism>
<reference evidence="3" key="1">
    <citation type="submission" date="2022-11" db="UniProtKB">
        <authorList>
            <consortium name="WormBaseParasite"/>
        </authorList>
    </citation>
    <scope>IDENTIFICATION</scope>
</reference>
<evidence type="ECO:0000313" key="2">
    <source>
        <dbReference type="Proteomes" id="UP000887577"/>
    </source>
</evidence>
<keyword evidence="1" id="KW-0472">Membrane</keyword>
<evidence type="ECO:0000256" key="1">
    <source>
        <dbReference type="SAM" id="Phobius"/>
    </source>
</evidence>
<sequence length="140" mass="15134">MDSEADVAIIADETLHENGITINNHSEGALINNRLADRVVSMSNLKEAATVFSPPTTSTTVPSESQPNEAKTVILLLQIIAVLLFLIFISNIWFSISNRPIAIPSGPSASSLEELAELRKLVVSLESKFNSFLTGAKKEL</sequence>
<keyword evidence="2" id="KW-1185">Reference proteome</keyword>
<dbReference type="Proteomes" id="UP000887577">
    <property type="component" value="Unplaced"/>
</dbReference>
<accession>A0A914YKY4</accession>
<evidence type="ECO:0000313" key="3">
    <source>
        <dbReference type="WBParaSite" id="PSU_v2.g17986.t1"/>
    </source>
</evidence>
<keyword evidence="1" id="KW-0812">Transmembrane</keyword>
<feature type="transmembrane region" description="Helical" evidence="1">
    <location>
        <begin position="73"/>
        <end position="94"/>
    </location>
</feature>